<reference evidence="2" key="1">
    <citation type="journal article" date="2014" name="Genome Announc.">
        <title>Draft Genome Sequences of Three Alkaliphilic Bacillus Strains, Bacillus wakoensis JCM 9140T, Bacillus akibai JCM 9157T, and Bacillus hemicellulosilyticus JCM 9152T.</title>
        <authorList>
            <person name="Yuki M."/>
            <person name="Oshima K."/>
            <person name="Suda W."/>
            <person name="Oshida Y."/>
            <person name="Kitamura K."/>
            <person name="Iida T."/>
            <person name="Hattori M."/>
            <person name="Ohkuma M."/>
        </authorList>
    </citation>
    <scope>NUCLEOTIDE SEQUENCE [LARGE SCALE GENOMIC DNA]</scope>
    <source>
        <strain evidence="2">JCM 9152</strain>
    </source>
</reference>
<keyword evidence="1" id="KW-0812">Transmembrane</keyword>
<gene>
    <name evidence="2" type="ORF">JCM9152_3776</name>
</gene>
<proteinExistence type="predicted"/>
<dbReference type="Proteomes" id="UP000018895">
    <property type="component" value="Unassembled WGS sequence"/>
</dbReference>
<feature type="transmembrane region" description="Helical" evidence="1">
    <location>
        <begin position="20"/>
        <end position="46"/>
    </location>
</feature>
<feature type="transmembrane region" description="Helical" evidence="1">
    <location>
        <begin position="176"/>
        <end position="197"/>
    </location>
</feature>
<evidence type="ECO:0000256" key="1">
    <source>
        <dbReference type="SAM" id="Phobius"/>
    </source>
</evidence>
<dbReference type="RefSeq" id="WP_052016089.1">
    <property type="nucleotide sequence ID" value="NZ_BAUU01000032.1"/>
</dbReference>
<feature type="transmembrane region" description="Helical" evidence="1">
    <location>
        <begin position="78"/>
        <end position="98"/>
    </location>
</feature>
<accession>W4QK03</accession>
<keyword evidence="3" id="KW-1185">Reference proteome</keyword>
<dbReference type="OrthoDB" id="2182676at2"/>
<sequence>MKGVSEWYIRLGNMALNLFLLNILWLLFTVLGLVLITIFPATAALFSVTRDFILKTGQNAIFKPFLYSFKKEFLRANLIGYTFSFVGLILFINLFILQQLDYTFFHLSLTVVTLLICLVFLLSALMIFPVLIHYDLKVWRYFQYAVFITIGRPLHSIILLFGVGAIIFLFLQIPGLIPVFGVSLMALLIMKIASLSFPHSKQAA</sequence>
<feature type="transmembrane region" description="Helical" evidence="1">
    <location>
        <begin position="104"/>
        <end position="132"/>
    </location>
</feature>
<keyword evidence="1" id="KW-0472">Membrane</keyword>
<evidence type="ECO:0000313" key="3">
    <source>
        <dbReference type="Proteomes" id="UP000018895"/>
    </source>
</evidence>
<protein>
    <recommendedName>
        <fullName evidence="4">YESV protein</fullName>
    </recommendedName>
</protein>
<organism evidence="2 3">
    <name type="scientific">Halalkalibacter hemicellulosilyticusJCM 9152</name>
    <dbReference type="NCBI Taxonomy" id="1236971"/>
    <lineage>
        <taxon>Bacteria</taxon>
        <taxon>Bacillati</taxon>
        <taxon>Bacillota</taxon>
        <taxon>Bacilli</taxon>
        <taxon>Bacillales</taxon>
        <taxon>Bacillaceae</taxon>
        <taxon>Halalkalibacter</taxon>
    </lineage>
</organism>
<evidence type="ECO:0008006" key="4">
    <source>
        <dbReference type="Google" id="ProtNLM"/>
    </source>
</evidence>
<keyword evidence="1" id="KW-1133">Transmembrane helix</keyword>
<dbReference type="STRING" id="1236971.JCM9152_3776"/>
<comment type="caution">
    <text evidence="2">The sequence shown here is derived from an EMBL/GenBank/DDBJ whole genome shotgun (WGS) entry which is preliminary data.</text>
</comment>
<feature type="transmembrane region" description="Helical" evidence="1">
    <location>
        <begin position="144"/>
        <end position="170"/>
    </location>
</feature>
<dbReference type="AlphaFoldDB" id="W4QK03"/>
<dbReference type="InterPro" id="IPR006938">
    <property type="entry name" value="DUF624"/>
</dbReference>
<dbReference type="EMBL" id="BAUU01000032">
    <property type="protein sequence ID" value="GAE32252.1"/>
    <property type="molecule type" value="Genomic_DNA"/>
</dbReference>
<name>W4QK03_9BACI</name>
<evidence type="ECO:0000313" key="2">
    <source>
        <dbReference type="EMBL" id="GAE32252.1"/>
    </source>
</evidence>
<dbReference type="Pfam" id="PF04854">
    <property type="entry name" value="DUF624"/>
    <property type="match status" value="1"/>
</dbReference>